<dbReference type="Proteomes" id="UP000886653">
    <property type="component" value="Unassembled WGS sequence"/>
</dbReference>
<comment type="caution">
    <text evidence="1">The sequence shown here is derived from an EMBL/GenBank/DDBJ whole genome shotgun (WGS) entry which is preliminary data.</text>
</comment>
<accession>A0A9P6NDS9</accession>
<sequence length="122" mass="14669">MYFYLFSFIRDLREREKVNTWELMAELKLRMDEKCNHKNKKNQSLHQQHQHVHHIRIQTNDSSEKIHHHHRSSTSILNNLTPKQIEVGACASIACETCWYVTLALILISFKIKIDQLTYHKW</sequence>
<dbReference type="AlphaFoldDB" id="A0A9P6NDS9"/>
<protein>
    <submittedName>
        <fullName evidence="1">Uncharacterized protein</fullName>
    </submittedName>
</protein>
<proteinExistence type="predicted"/>
<keyword evidence="2" id="KW-1185">Reference proteome</keyword>
<reference evidence="1" key="1">
    <citation type="submission" date="2013-11" db="EMBL/GenBank/DDBJ databases">
        <title>Genome sequence of the fusiform rust pathogen reveals effectors for host alternation and coevolution with pine.</title>
        <authorList>
            <consortium name="DOE Joint Genome Institute"/>
            <person name="Smith K."/>
            <person name="Pendleton A."/>
            <person name="Kubisiak T."/>
            <person name="Anderson C."/>
            <person name="Salamov A."/>
            <person name="Aerts A."/>
            <person name="Riley R."/>
            <person name="Clum A."/>
            <person name="Lindquist E."/>
            <person name="Ence D."/>
            <person name="Campbell M."/>
            <person name="Kronenberg Z."/>
            <person name="Feau N."/>
            <person name="Dhillon B."/>
            <person name="Hamelin R."/>
            <person name="Burleigh J."/>
            <person name="Smith J."/>
            <person name="Yandell M."/>
            <person name="Nelson C."/>
            <person name="Grigoriev I."/>
            <person name="Davis J."/>
        </authorList>
    </citation>
    <scope>NUCLEOTIDE SEQUENCE</scope>
    <source>
        <strain evidence="1">G11</strain>
    </source>
</reference>
<organism evidence="1 2">
    <name type="scientific">Cronartium quercuum f. sp. fusiforme G11</name>
    <dbReference type="NCBI Taxonomy" id="708437"/>
    <lineage>
        <taxon>Eukaryota</taxon>
        <taxon>Fungi</taxon>
        <taxon>Dikarya</taxon>
        <taxon>Basidiomycota</taxon>
        <taxon>Pucciniomycotina</taxon>
        <taxon>Pucciniomycetes</taxon>
        <taxon>Pucciniales</taxon>
        <taxon>Coleosporiaceae</taxon>
        <taxon>Cronartium</taxon>
    </lineage>
</organism>
<evidence type="ECO:0000313" key="2">
    <source>
        <dbReference type="Proteomes" id="UP000886653"/>
    </source>
</evidence>
<name>A0A9P6NDS9_9BASI</name>
<gene>
    <name evidence="1" type="ORF">CROQUDRAFT_659319</name>
</gene>
<dbReference type="EMBL" id="MU167286">
    <property type="protein sequence ID" value="KAG0144900.1"/>
    <property type="molecule type" value="Genomic_DNA"/>
</dbReference>
<evidence type="ECO:0000313" key="1">
    <source>
        <dbReference type="EMBL" id="KAG0144900.1"/>
    </source>
</evidence>